<dbReference type="VEuPathDB" id="TriTrypDB:C4B63_46g184"/>
<organism evidence="1 2">
    <name type="scientific">Trypanosoma cruzi</name>
    <dbReference type="NCBI Taxonomy" id="5693"/>
    <lineage>
        <taxon>Eukaryota</taxon>
        <taxon>Discoba</taxon>
        <taxon>Euglenozoa</taxon>
        <taxon>Kinetoplastea</taxon>
        <taxon>Metakinetoplastina</taxon>
        <taxon>Trypanosomatida</taxon>
        <taxon>Trypanosomatidae</taxon>
        <taxon>Trypanosoma</taxon>
        <taxon>Schizotrypanum</taxon>
    </lineage>
</organism>
<dbReference type="EMBL" id="PRFC01000035">
    <property type="protein sequence ID" value="PWV14446.1"/>
    <property type="molecule type" value="Genomic_DNA"/>
</dbReference>
<accession>A0A2V2X0Y6</accession>
<dbReference type="VEuPathDB" id="TriTrypDB:Tc_MARK_828"/>
<reference evidence="1 2" key="1">
    <citation type="journal article" date="2018" name="Microb. Genom.">
        <title>Expanding an expanded genome: long-read sequencing of Trypanosoma cruzi.</title>
        <authorList>
            <person name="Berna L."/>
            <person name="Rodriguez M."/>
            <person name="Chiribao M.L."/>
            <person name="Parodi-Talice A."/>
            <person name="Pita S."/>
            <person name="Rijo G."/>
            <person name="Alvarez-Valin F."/>
            <person name="Robello C."/>
        </authorList>
    </citation>
    <scope>NUCLEOTIDE SEQUENCE [LARGE SCALE GENOMIC DNA]</scope>
    <source>
        <strain evidence="1 2">TCC</strain>
    </source>
</reference>
<name>A0A2V2X0Y6_TRYCR</name>
<dbReference type="VEuPathDB" id="TriTrypDB:TCDM_11070"/>
<dbReference type="NCBIfam" id="TIGR01631">
    <property type="entry name" value="Trypano_RHS"/>
    <property type="match status" value="1"/>
</dbReference>
<dbReference type="VEuPathDB" id="TriTrypDB:ECC02_011987"/>
<sequence>MSEKDFLLLVLGVRKTISSACTDRFCLRVLIFDGFVSAMAEELKGLRPPARRGAQRTVLKANPGAHPTEICEISRVEEIDAKQNINYRVLYIPVVRNLPLVDCFFFMVSRRRTLVGLQMTTAGEHHTTTSTVRQFTEHLSKFLMVGRNLLRDCRGRLFMCSTPTNGWQRCDVVGPPSVGDVDHGRIAEFWKTTHQYQFALTECFLRRIL</sequence>
<protein>
    <submittedName>
        <fullName evidence="1">Putative retrotransposon hot spot protein (RHS)</fullName>
    </submittedName>
</protein>
<dbReference type="InterPro" id="IPR006518">
    <property type="entry name" value="Trypano_RHS"/>
</dbReference>
<dbReference type="VEuPathDB" id="TriTrypDB:TCSYLVIO_009770"/>
<dbReference type="Proteomes" id="UP000246078">
    <property type="component" value="Unassembled WGS sequence"/>
</dbReference>
<gene>
    <name evidence="1" type="ORF">C3747_35g297</name>
</gene>
<comment type="caution">
    <text evidence="1">The sequence shown here is derived from an EMBL/GenBank/DDBJ whole genome shotgun (WGS) entry which is preliminary data.</text>
</comment>
<evidence type="ECO:0000313" key="1">
    <source>
        <dbReference type="EMBL" id="PWV14446.1"/>
    </source>
</evidence>
<dbReference type="VEuPathDB" id="TriTrypDB:C3747_35g297"/>
<dbReference type="VEuPathDB" id="TriTrypDB:TcCL_ESM06334"/>
<proteinExistence type="predicted"/>
<evidence type="ECO:0000313" key="2">
    <source>
        <dbReference type="Proteomes" id="UP000246078"/>
    </source>
</evidence>
<dbReference type="AlphaFoldDB" id="A0A2V2X0Y6"/>